<dbReference type="GO" id="GO:0032153">
    <property type="term" value="C:cell division site"/>
    <property type="evidence" value="ECO:0007669"/>
    <property type="project" value="UniProtKB-UniRule"/>
</dbReference>
<dbReference type="Proteomes" id="UP000244924">
    <property type="component" value="Unassembled WGS sequence"/>
</dbReference>
<keyword evidence="7 9" id="KW-0472">Membrane</keyword>
<evidence type="ECO:0000256" key="5">
    <source>
        <dbReference type="ARBA" id="ARBA00022692"/>
    </source>
</evidence>
<comment type="similarity">
    <text evidence="9">Belongs to the FtsQ/DivIB family. FtsQ subfamily.</text>
</comment>
<evidence type="ECO:0000313" key="11">
    <source>
        <dbReference type="EMBL" id="SPH17001.1"/>
    </source>
</evidence>
<dbReference type="PANTHER" id="PTHR35851:SF1">
    <property type="entry name" value="CELL DIVISION PROTEIN FTSQ"/>
    <property type="match status" value="1"/>
</dbReference>
<dbReference type="GO" id="GO:0043093">
    <property type="term" value="P:FtsZ-dependent cytokinesis"/>
    <property type="evidence" value="ECO:0007669"/>
    <property type="project" value="UniProtKB-UniRule"/>
</dbReference>
<evidence type="ECO:0000256" key="1">
    <source>
        <dbReference type="ARBA" id="ARBA00004370"/>
    </source>
</evidence>
<dbReference type="InterPro" id="IPR034746">
    <property type="entry name" value="POTRA"/>
</dbReference>
<evidence type="ECO:0000256" key="8">
    <source>
        <dbReference type="ARBA" id="ARBA00023306"/>
    </source>
</evidence>
<keyword evidence="4 9" id="KW-0132">Cell division</keyword>
<keyword evidence="6 9" id="KW-1133">Transmembrane helix</keyword>
<dbReference type="RefSeq" id="WP_108851487.1">
    <property type="nucleotide sequence ID" value="NZ_OMOQ01000001.1"/>
</dbReference>
<evidence type="ECO:0000256" key="6">
    <source>
        <dbReference type="ARBA" id="ARBA00022989"/>
    </source>
</evidence>
<evidence type="ECO:0000259" key="10">
    <source>
        <dbReference type="PROSITE" id="PS51779"/>
    </source>
</evidence>
<feature type="domain" description="POTRA" evidence="10">
    <location>
        <begin position="85"/>
        <end position="153"/>
    </location>
</feature>
<gene>
    <name evidence="9 11" type="primary">ftsQ</name>
    <name evidence="11" type="ORF">DEA8626_00515</name>
</gene>
<dbReference type="OrthoDB" id="9783091at2"/>
<accession>A0A2R8B2X9</accession>
<sequence>MRPLRAPERRYIGAEHRRDPAPSRLAYRIERLWLTPAFRLAMRAGVPFVLALSVAGGYLADEDRRAAIGTKIADTRQNIEERPEFMVSLMAIDGASDPVANAIRSMVPVDLPESSFRLDLEAMRATIAQIDAVASAELRIRKGGILQVTVTEREPAILWRGARGLEMLDAKGHRVATLLDRAARPDLPVIAGEGADDHVPEALEILAAAQPVGDRIRGLVRLGDRRWDVVLDRDQRILLPEIDPVTALQAVIALNTAQDVLGRDLTSIDMRNPDRPTVRLAEVEEETTVDMESKVSGQ</sequence>
<evidence type="ECO:0000256" key="7">
    <source>
        <dbReference type="ARBA" id="ARBA00023136"/>
    </source>
</evidence>
<reference evidence="11 12" key="1">
    <citation type="submission" date="2018-03" db="EMBL/GenBank/DDBJ databases">
        <authorList>
            <person name="Keele B.F."/>
        </authorList>
    </citation>
    <scope>NUCLEOTIDE SEQUENCE [LARGE SCALE GENOMIC DNA]</scope>
    <source>
        <strain evidence="11 12">CECT 8626</strain>
    </source>
</reference>
<dbReference type="PROSITE" id="PS51779">
    <property type="entry name" value="POTRA"/>
    <property type="match status" value="1"/>
</dbReference>
<evidence type="ECO:0000256" key="3">
    <source>
        <dbReference type="ARBA" id="ARBA00022519"/>
    </source>
</evidence>
<evidence type="ECO:0000256" key="4">
    <source>
        <dbReference type="ARBA" id="ARBA00022618"/>
    </source>
</evidence>
<proteinExistence type="inferred from homology"/>
<evidence type="ECO:0000313" key="12">
    <source>
        <dbReference type="Proteomes" id="UP000244924"/>
    </source>
</evidence>
<dbReference type="Pfam" id="PF03799">
    <property type="entry name" value="FtsQ_DivIB_C"/>
    <property type="match status" value="1"/>
</dbReference>
<comment type="function">
    <text evidence="9">Essential cell division protein.</text>
</comment>
<dbReference type="AlphaFoldDB" id="A0A2R8B2X9"/>
<dbReference type="GO" id="GO:0090529">
    <property type="term" value="P:cell septum assembly"/>
    <property type="evidence" value="ECO:0007669"/>
    <property type="project" value="InterPro"/>
</dbReference>
<dbReference type="InterPro" id="IPR045335">
    <property type="entry name" value="FtsQ_C_sf"/>
</dbReference>
<dbReference type="EMBL" id="OMOQ01000001">
    <property type="protein sequence ID" value="SPH17001.1"/>
    <property type="molecule type" value="Genomic_DNA"/>
</dbReference>
<keyword evidence="2 9" id="KW-1003">Cell membrane</keyword>
<organism evidence="11 12">
    <name type="scientific">Albidovulum aquaemixtae</name>
    <dbReference type="NCBI Taxonomy" id="1542388"/>
    <lineage>
        <taxon>Bacteria</taxon>
        <taxon>Pseudomonadati</taxon>
        <taxon>Pseudomonadota</taxon>
        <taxon>Alphaproteobacteria</taxon>
        <taxon>Rhodobacterales</taxon>
        <taxon>Paracoccaceae</taxon>
        <taxon>Albidovulum</taxon>
    </lineage>
</organism>
<dbReference type="InterPro" id="IPR005548">
    <property type="entry name" value="Cell_div_FtsQ/DivIB_C"/>
</dbReference>
<dbReference type="InterPro" id="IPR026579">
    <property type="entry name" value="FtsQ"/>
</dbReference>
<keyword evidence="5 9" id="KW-0812">Transmembrane</keyword>
<keyword evidence="8 9" id="KW-0131">Cell cycle</keyword>
<comment type="subcellular location">
    <subcellularLocation>
        <location evidence="9">Cell inner membrane</location>
        <topology evidence="9">Single-pass type II membrane protein</topology>
    </subcellularLocation>
    <subcellularLocation>
        <location evidence="1">Membrane</location>
    </subcellularLocation>
    <text evidence="9">Localizes to the division septum.</text>
</comment>
<dbReference type="HAMAP" id="MF_00911">
    <property type="entry name" value="FtsQ_subfam"/>
    <property type="match status" value="1"/>
</dbReference>
<evidence type="ECO:0000256" key="9">
    <source>
        <dbReference type="HAMAP-Rule" id="MF_00911"/>
    </source>
</evidence>
<keyword evidence="3 9" id="KW-0997">Cell inner membrane</keyword>
<keyword evidence="12" id="KW-1185">Reference proteome</keyword>
<name>A0A2R8B2X9_9RHOB</name>
<dbReference type="Gene3D" id="3.40.50.11690">
    <property type="entry name" value="Cell division protein FtsQ/DivIB"/>
    <property type="match status" value="1"/>
</dbReference>
<evidence type="ECO:0000256" key="2">
    <source>
        <dbReference type="ARBA" id="ARBA00022475"/>
    </source>
</evidence>
<dbReference type="PANTHER" id="PTHR35851">
    <property type="entry name" value="CELL DIVISION PROTEIN FTSQ"/>
    <property type="match status" value="1"/>
</dbReference>
<dbReference type="GO" id="GO:0005886">
    <property type="term" value="C:plasma membrane"/>
    <property type="evidence" value="ECO:0007669"/>
    <property type="project" value="UniProtKB-SubCell"/>
</dbReference>
<protein>
    <recommendedName>
        <fullName evidence="9">Cell division protein FtsQ</fullName>
    </recommendedName>
</protein>